<gene>
    <name evidence="4" type="ORF">F7O44_03575</name>
</gene>
<dbReference type="RefSeq" id="WP_162448776.1">
    <property type="nucleotide sequence ID" value="NZ_WLZY01000001.1"/>
</dbReference>
<sequence>MLHHEKESNPLATNAAGAPDLAPLTRPSGAFAMLALDQREALRAMLAEHRSDPVTDQQVTEFKLTAARVLTPFASAVLLDKQFVLDQAISEKAIAPGCSLIAAADEFVAGSDEFVADTRIDHTVDPVHYRDHGAVALKLLVVWRPDEDPARRIELVERFVARSHAAGLASIIEPVSRAPRGGGSWDWDAGVLAAVKELGDLGADLYKAEVPLHGLGDAAEIRRRCAQITETLASPWVVLSSGVPEDAFPRAVELAVAEGASGFLAGRAVWQSSIGASDVEATLRSNAVSRLRRLCDVVDEGITNR</sequence>
<protein>
    <submittedName>
        <fullName evidence="4">Aldolase</fullName>
    </submittedName>
</protein>
<comment type="similarity">
    <text evidence="1">Belongs to the aldolase LacD family.</text>
</comment>
<dbReference type="InterPro" id="IPR050552">
    <property type="entry name" value="LacD_aldolase"/>
</dbReference>
<name>A0A7K3LYS7_9ACTN</name>
<reference evidence="4 5" key="1">
    <citation type="submission" date="2019-11" db="EMBL/GenBank/DDBJ databases">
        <authorList>
            <person name="Li X.-J."/>
            <person name="Feng X.-M."/>
        </authorList>
    </citation>
    <scope>NUCLEOTIDE SEQUENCE [LARGE SCALE GENOMIC DNA]</scope>
    <source>
        <strain evidence="4 5">XMNu-373</strain>
    </source>
</reference>
<dbReference type="Proteomes" id="UP000460435">
    <property type="component" value="Unassembled WGS sequence"/>
</dbReference>
<keyword evidence="2" id="KW-0456">Lyase</keyword>
<dbReference type="InterPro" id="IPR013785">
    <property type="entry name" value="Aldolase_TIM"/>
</dbReference>
<proteinExistence type="inferred from homology"/>
<evidence type="ECO:0000313" key="5">
    <source>
        <dbReference type="Proteomes" id="UP000460435"/>
    </source>
</evidence>
<dbReference type="EMBL" id="WLZY01000001">
    <property type="protein sequence ID" value="NDL56150.1"/>
    <property type="molecule type" value="Genomic_DNA"/>
</dbReference>
<dbReference type="SUPFAM" id="SSF51569">
    <property type="entry name" value="Aldolase"/>
    <property type="match status" value="1"/>
</dbReference>
<dbReference type="Pfam" id="PF01791">
    <property type="entry name" value="DeoC"/>
    <property type="match status" value="1"/>
</dbReference>
<dbReference type="AlphaFoldDB" id="A0A7K3LYS7"/>
<dbReference type="GO" id="GO:0061595">
    <property type="term" value="F:6-deoxy-6-sulfofructose-1-phosphate aldolase activity"/>
    <property type="evidence" value="ECO:0007669"/>
    <property type="project" value="TreeGrafter"/>
</dbReference>
<accession>A0A7K3LYS7</accession>
<evidence type="ECO:0000313" key="4">
    <source>
        <dbReference type="EMBL" id="NDL56150.1"/>
    </source>
</evidence>
<feature type="region of interest" description="Disordered" evidence="3">
    <location>
        <begin position="1"/>
        <end position="20"/>
    </location>
</feature>
<organism evidence="4 5">
    <name type="scientific">Phytoactinopolyspora mesophila</name>
    <dbReference type="NCBI Taxonomy" id="2650750"/>
    <lineage>
        <taxon>Bacteria</taxon>
        <taxon>Bacillati</taxon>
        <taxon>Actinomycetota</taxon>
        <taxon>Actinomycetes</taxon>
        <taxon>Jiangellales</taxon>
        <taxon>Jiangellaceae</taxon>
        <taxon>Phytoactinopolyspora</taxon>
    </lineage>
</organism>
<evidence type="ECO:0000256" key="1">
    <source>
        <dbReference type="ARBA" id="ARBA00008679"/>
    </source>
</evidence>
<dbReference type="SMART" id="SM01133">
    <property type="entry name" value="DeoC"/>
    <property type="match status" value="1"/>
</dbReference>
<dbReference type="PANTHER" id="PTHR39340:SF1">
    <property type="entry name" value="SULFOFRUCTOSEPHOSPHATE ALDOLASE"/>
    <property type="match status" value="1"/>
</dbReference>
<keyword evidence="5" id="KW-1185">Reference proteome</keyword>
<dbReference type="PANTHER" id="PTHR39340">
    <property type="entry name" value="SULFOFRUCTOSEPHOSPHATE ALDOLASE"/>
    <property type="match status" value="1"/>
</dbReference>
<dbReference type="GO" id="GO:1902777">
    <property type="term" value="P:6-sulfoquinovose(1-) catabolic process"/>
    <property type="evidence" value="ECO:0007669"/>
    <property type="project" value="TreeGrafter"/>
</dbReference>
<evidence type="ECO:0000256" key="3">
    <source>
        <dbReference type="SAM" id="MobiDB-lite"/>
    </source>
</evidence>
<evidence type="ECO:0000256" key="2">
    <source>
        <dbReference type="ARBA" id="ARBA00023239"/>
    </source>
</evidence>
<dbReference type="Gene3D" id="3.20.20.70">
    <property type="entry name" value="Aldolase class I"/>
    <property type="match status" value="1"/>
</dbReference>
<comment type="caution">
    <text evidence="4">The sequence shown here is derived from an EMBL/GenBank/DDBJ whole genome shotgun (WGS) entry which is preliminary data.</text>
</comment>
<dbReference type="InterPro" id="IPR002915">
    <property type="entry name" value="DeoC/FbaB/LacD_aldolase"/>
</dbReference>